<evidence type="ECO:0000313" key="1">
    <source>
        <dbReference type="EMBL" id="KAA6359007.1"/>
    </source>
</evidence>
<gene>
    <name evidence="1" type="ORF">EZS28_045466</name>
</gene>
<comment type="caution">
    <text evidence="1">The sequence shown here is derived from an EMBL/GenBank/DDBJ whole genome shotgun (WGS) entry which is preliminary data.</text>
</comment>
<protein>
    <submittedName>
        <fullName evidence="1">Uncharacterized protein</fullName>
    </submittedName>
</protein>
<organism evidence="1 2">
    <name type="scientific">Streblomastix strix</name>
    <dbReference type="NCBI Taxonomy" id="222440"/>
    <lineage>
        <taxon>Eukaryota</taxon>
        <taxon>Metamonada</taxon>
        <taxon>Preaxostyla</taxon>
        <taxon>Oxymonadida</taxon>
        <taxon>Streblomastigidae</taxon>
        <taxon>Streblomastix</taxon>
    </lineage>
</organism>
<dbReference type="GO" id="GO:0003676">
    <property type="term" value="F:nucleic acid binding"/>
    <property type="evidence" value="ECO:0007669"/>
    <property type="project" value="InterPro"/>
</dbReference>
<sequence length="305" mass="35565">MKTQALKTKSWDKKMIVNRVVIRELKRLITAQLRTTLILENQIELIYYDCQNEKDAEMTSNAMKIKAINYGLLRFEQVFKKMQDHAILIRSDNTTAVYDIGKWKAKESLKETIKHVFFLMKRNQLQITIIHILGKLNTSTDSFSKLCRSGDYTLKDGIVTKEIEIRQSTRSDNCTDLAGKIVVHQTKEFIHQIPLPWIIRENSGDGTEDVRFGSKVSTQQCGRLLSGLVADMRRDLLMRSINMRGFSEERVNVIFNNQRFNTVQRDFYSPALLQDRFEIERKIIEDMIKKDADVIQSEVVAFYTR</sequence>
<dbReference type="Proteomes" id="UP000324800">
    <property type="component" value="Unassembled WGS sequence"/>
</dbReference>
<feature type="non-terminal residue" evidence="1">
    <location>
        <position position="305"/>
    </location>
</feature>
<reference evidence="1 2" key="1">
    <citation type="submission" date="2019-03" db="EMBL/GenBank/DDBJ databases">
        <title>Single cell metagenomics reveals metabolic interactions within the superorganism composed of flagellate Streblomastix strix and complex community of Bacteroidetes bacteria on its surface.</title>
        <authorList>
            <person name="Treitli S.C."/>
            <person name="Kolisko M."/>
            <person name="Husnik F."/>
            <person name="Keeling P."/>
            <person name="Hampl V."/>
        </authorList>
    </citation>
    <scope>NUCLEOTIDE SEQUENCE [LARGE SCALE GENOMIC DNA]</scope>
    <source>
        <strain evidence="1">ST1C</strain>
    </source>
</reference>
<name>A0A5J4TLA6_9EUKA</name>
<proteinExistence type="predicted"/>
<dbReference type="InterPro" id="IPR036397">
    <property type="entry name" value="RNaseH_sf"/>
</dbReference>
<evidence type="ECO:0000313" key="2">
    <source>
        <dbReference type="Proteomes" id="UP000324800"/>
    </source>
</evidence>
<dbReference type="EMBL" id="SNRW01029043">
    <property type="protein sequence ID" value="KAA6359007.1"/>
    <property type="molecule type" value="Genomic_DNA"/>
</dbReference>
<dbReference type="AlphaFoldDB" id="A0A5J4TLA6"/>
<dbReference type="Gene3D" id="3.30.420.10">
    <property type="entry name" value="Ribonuclease H-like superfamily/Ribonuclease H"/>
    <property type="match status" value="1"/>
</dbReference>
<accession>A0A5J4TLA6</accession>